<name>A0AAN9RXZ8_PSOTE</name>
<reference evidence="1 2" key="1">
    <citation type="submission" date="2024-01" db="EMBL/GenBank/DDBJ databases">
        <title>The genomes of 5 underutilized Papilionoideae crops provide insights into root nodulation and disease resistanc.</title>
        <authorList>
            <person name="Jiang F."/>
        </authorList>
    </citation>
    <scope>NUCLEOTIDE SEQUENCE [LARGE SCALE GENOMIC DNA]</scope>
    <source>
        <strain evidence="1">DUOXIRENSHENG_FW03</strain>
        <tissue evidence="1">Leaves</tissue>
    </source>
</reference>
<keyword evidence="2" id="KW-1185">Reference proteome</keyword>
<accession>A0AAN9RXZ8</accession>
<dbReference type="Proteomes" id="UP001386955">
    <property type="component" value="Unassembled WGS sequence"/>
</dbReference>
<evidence type="ECO:0000313" key="2">
    <source>
        <dbReference type="Proteomes" id="UP001386955"/>
    </source>
</evidence>
<organism evidence="1 2">
    <name type="scientific">Psophocarpus tetragonolobus</name>
    <name type="common">Winged bean</name>
    <name type="synonym">Dolichos tetragonolobus</name>
    <dbReference type="NCBI Taxonomy" id="3891"/>
    <lineage>
        <taxon>Eukaryota</taxon>
        <taxon>Viridiplantae</taxon>
        <taxon>Streptophyta</taxon>
        <taxon>Embryophyta</taxon>
        <taxon>Tracheophyta</taxon>
        <taxon>Spermatophyta</taxon>
        <taxon>Magnoliopsida</taxon>
        <taxon>eudicotyledons</taxon>
        <taxon>Gunneridae</taxon>
        <taxon>Pentapetalae</taxon>
        <taxon>rosids</taxon>
        <taxon>fabids</taxon>
        <taxon>Fabales</taxon>
        <taxon>Fabaceae</taxon>
        <taxon>Papilionoideae</taxon>
        <taxon>50 kb inversion clade</taxon>
        <taxon>NPAAA clade</taxon>
        <taxon>indigoferoid/millettioid clade</taxon>
        <taxon>Phaseoleae</taxon>
        <taxon>Psophocarpus</taxon>
    </lineage>
</organism>
<protein>
    <submittedName>
        <fullName evidence="1">Uncharacterized protein</fullName>
    </submittedName>
</protein>
<comment type="caution">
    <text evidence="1">The sequence shown here is derived from an EMBL/GenBank/DDBJ whole genome shotgun (WGS) entry which is preliminary data.</text>
</comment>
<proteinExistence type="predicted"/>
<dbReference type="AlphaFoldDB" id="A0AAN9RXZ8"/>
<gene>
    <name evidence="1" type="ORF">VNO78_31195</name>
</gene>
<dbReference type="EMBL" id="JAYMYS010000008">
    <property type="protein sequence ID" value="KAK7385474.1"/>
    <property type="molecule type" value="Genomic_DNA"/>
</dbReference>
<evidence type="ECO:0000313" key="1">
    <source>
        <dbReference type="EMBL" id="KAK7385474.1"/>
    </source>
</evidence>
<sequence length="101" mass="11277">MASEKWFIMVKRESTVNHTISGQFEKSPVMCHGSNAVYGSVMKLFGLAETKELGYATIDTKWHKIGGKRLDVGLKELQMINKDGEIVWKGGVMFRSSNPAI</sequence>